<comment type="cofactor">
    <cofactor evidence="7">
        <name>Zn(2+)</name>
        <dbReference type="ChEBI" id="CHEBI:29105"/>
    </cofactor>
    <text evidence="7">Binds 2 Zn(2+) ions per subunit.</text>
</comment>
<dbReference type="GO" id="GO:0016813">
    <property type="term" value="F:hydrolase activity, acting on carbon-nitrogen (but not peptide) bonds, in linear amidines"/>
    <property type="evidence" value="ECO:0007669"/>
    <property type="project" value="InterPro"/>
</dbReference>
<gene>
    <name evidence="9" type="ORF">CR205_16530</name>
</gene>
<evidence type="ECO:0000256" key="2">
    <source>
        <dbReference type="ARBA" id="ARBA00006153"/>
    </source>
</evidence>
<protein>
    <submittedName>
        <fullName evidence="9">Zn-dependent hydrolase</fullName>
    </submittedName>
</protein>
<feature type="domain" description="Peptidase M20 dimerisation" evidence="8">
    <location>
        <begin position="219"/>
        <end position="323"/>
    </location>
</feature>
<dbReference type="Gene3D" id="3.40.630.10">
    <property type="entry name" value="Zn peptidases"/>
    <property type="match status" value="1"/>
</dbReference>
<keyword evidence="6" id="KW-0464">Manganese</keyword>
<evidence type="ECO:0000256" key="4">
    <source>
        <dbReference type="ARBA" id="ARBA00022723"/>
    </source>
</evidence>
<dbReference type="AlphaFoldDB" id="A0A2W0H7A3"/>
<evidence type="ECO:0000256" key="1">
    <source>
        <dbReference type="ARBA" id="ARBA00001936"/>
    </source>
</evidence>
<comment type="caution">
    <text evidence="9">The sequence shown here is derived from an EMBL/GenBank/DDBJ whole genome shotgun (WGS) entry which is preliminary data.</text>
</comment>
<dbReference type="Gene3D" id="3.30.70.360">
    <property type="match status" value="1"/>
</dbReference>
<keyword evidence="5 9" id="KW-0378">Hydrolase</keyword>
<feature type="binding site" evidence="7">
    <location>
        <position position="100"/>
    </location>
    <ligand>
        <name>Zn(2+)</name>
        <dbReference type="ChEBI" id="CHEBI:29105"/>
        <label>1</label>
    </ligand>
</feature>
<dbReference type="PANTHER" id="PTHR32494">
    <property type="entry name" value="ALLANTOATE DEIMINASE-RELATED"/>
    <property type="match status" value="1"/>
</dbReference>
<feature type="binding site" evidence="7">
    <location>
        <position position="392"/>
    </location>
    <ligand>
        <name>Zn(2+)</name>
        <dbReference type="ChEBI" id="CHEBI:29105"/>
        <label>2</label>
    </ligand>
</feature>
<dbReference type="NCBIfam" id="TIGR01879">
    <property type="entry name" value="hydantase"/>
    <property type="match status" value="1"/>
</dbReference>
<dbReference type="NCBIfam" id="NF006771">
    <property type="entry name" value="PRK09290.1-5"/>
    <property type="match status" value="1"/>
</dbReference>
<dbReference type="InterPro" id="IPR011650">
    <property type="entry name" value="Peptidase_M20_dimer"/>
</dbReference>
<dbReference type="SUPFAM" id="SSF55031">
    <property type="entry name" value="Bacterial exopeptidase dimerisation domain"/>
    <property type="match status" value="1"/>
</dbReference>
<proteinExistence type="inferred from homology"/>
<sequence>MPDSVITEQLAINKDRLSRHMKQLSEYGRLGETGVCRPTLSPVEKEAFGKVAEWMEEAGMTVRLDNFGNLIGRKDGKDPDAPVVMTGSHIDSQPAGGRFDGTVGVLSSIEAVHTMSEKGIIPDRPIEVVSFCDEEGWRFGKGLFGSRGITGNLEAGELDRKDADGITRRQALREFGCDPDKIPESRFSPESIHSFLELHIEQGPLLEKADQPAGIVTGIAGPIWLTVKVKGFAGHAGTVPMAMRQDALVGASEMIVAFHEIVKEDPEGTTVGTVGELNVSGASRNVIPEEVAFTIDLRDIDLDRRNRCEELLRESFQRIAEKYHLKVDITEDQNTKPSYCSPWIQDIIDSESQALGLNAPTMMSGAFHDALVMSSLCDYGMIFVRCREGISHNPKEYASDDDLAVGAELLYRTLLRLAGDS</sequence>
<evidence type="ECO:0000313" key="9">
    <source>
        <dbReference type="EMBL" id="PYZ95980.1"/>
    </source>
</evidence>
<comment type="subunit">
    <text evidence="3">Homodimer.</text>
</comment>
<comment type="cofactor">
    <cofactor evidence="1">
        <name>Mn(2+)</name>
        <dbReference type="ChEBI" id="CHEBI:29035"/>
    </cofactor>
</comment>
<dbReference type="RefSeq" id="WP_110521257.1">
    <property type="nucleotide sequence ID" value="NZ_PDOF01000003.1"/>
</dbReference>
<dbReference type="PANTHER" id="PTHR32494:SF19">
    <property type="entry name" value="ALLANTOATE DEIMINASE-RELATED"/>
    <property type="match status" value="1"/>
</dbReference>
<keyword evidence="4 7" id="KW-0479">Metal-binding</keyword>
<feature type="binding site" evidence="7">
    <location>
        <position position="100"/>
    </location>
    <ligand>
        <name>Zn(2+)</name>
        <dbReference type="ChEBI" id="CHEBI:29105"/>
        <label>2</label>
    </ligand>
</feature>
<dbReference type="InterPro" id="IPR010158">
    <property type="entry name" value="Amidase_Cbmase"/>
</dbReference>
<dbReference type="Pfam" id="PF01546">
    <property type="entry name" value="Peptidase_M20"/>
    <property type="match status" value="1"/>
</dbReference>
<feature type="binding site" evidence="7">
    <location>
        <position position="199"/>
    </location>
    <ligand>
        <name>Zn(2+)</name>
        <dbReference type="ChEBI" id="CHEBI:29105"/>
        <label>1</label>
    </ligand>
</feature>
<accession>A0A2W0H7A3</accession>
<reference evidence="9 10" key="1">
    <citation type="submission" date="2017-10" db="EMBL/GenBank/DDBJ databases">
        <title>Bacillus sp. nov., a halophilic bacterium isolated from a Yangshapao Lake.</title>
        <authorList>
            <person name="Wang H."/>
        </authorList>
    </citation>
    <scope>NUCLEOTIDE SEQUENCE [LARGE SCALE GENOMIC DNA]</scope>
    <source>
        <strain evidence="9 10">YSP-3</strain>
    </source>
</reference>
<dbReference type="SUPFAM" id="SSF53187">
    <property type="entry name" value="Zn-dependent exopeptidases"/>
    <property type="match status" value="1"/>
</dbReference>
<keyword evidence="10" id="KW-1185">Reference proteome</keyword>
<evidence type="ECO:0000256" key="3">
    <source>
        <dbReference type="ARBA" id="ARBA00011738"/>
    </source>
</evidence>
<dbReference type="OrthoDB" id="9808195at2"/>
<evidence type="ECO:0000256" key="5">
    <source>
        <dbReference type="ARBA" id="ARBA00022801"/>
    </source>
</evidence>
<comment type="similarity">
    <text evidence="2">Belongs to the peptidase M20 family.</text>
</comment>
<evidence type="ECO:0000256" key="7">
    <source>
        <dbReference type="PIRSR" id="PIRSR001235-1"/>
    </source>
</evidence>
<name>A0A2W0H7A3_9BACI</name>
<dbReference type="InterPro" id="IPR036264">
    <property type="entry name" value="Bact_exopeptidase_dim_dom"/>
</dbReference>
<feature type="binding site" evidence="7">
    <location>
        <position position="89"/>
    </location>
    <ligand>
        <name>Zn(2+)</name>
        <dbReference type="ChEBI" id="CHEBI:29105"/>
        <label>1</label>
    </ligand>
</feature>
<dbReference type="EMBL" id="PDOF01000003">
    <property type="protein sequence ID" value="PYZ95980.1"/>
    <property type="molecule type" value="Genomic_DNA"/>
</dbReference>
<dbReference type="PIRSF" id="PIRSF001235">
    <property type="entry name" value="Amidase_carbamoylase"/>
    <property type="match status" value="1"/>
</dbReference>
<dbReference type="InterPro" id="IPR002933">
    <property type="entry name" value="Peptidase_M20"/>
</dbReference>
<dbReference type="CDD" id="cd03884">
    <property type="entry name" value="M20_bAS"/>
    <property type="match status" value="1"/>
</dbReference>
<dbReference type="Proteomes" id="UP000248066">
    <property type="component" value="Unassembled WGS sequence"/>
</dbReference>
<evidence type="ECO:0000256" key="6">
    <source>
        <dbReference type="ARBA" id="ARBA00023211"/>
    </source>
</evidence>
<dbReference type="GO" id="GO:0046872">
    <property type="term" value="F:metal ion binding"/>
    <property type="evidence" value="ECO:0007669"/>
    <property type="project" value="UniProtKB-KW"/>
</dbReference>
<dbReference type="Pfam" id="PF07687">
    <property type="entry name" value="M20_dimer"/>
    <property type="match status" value="1"/>
</dbReference>
<organism evidence="9 10">
    <name type="scientific">Alteribacter lacisalsi</name>
    <dbReference type="NCBI Taxonomy" id="2045244"/>
    <lineage>
        <taxon>Bacteria</taxon>
        <taxon>Bacillati</taxon>
        <taxon>Bacillota</taxon>
        <taxon>Bacilli</taxon>
        <taxon>Bacillales</taxon>
        <taxon>Bacillaceae</taxon>
        <taxon>Alteribacter</taxon>
    </lineage>
</organism>
<evidence type="ECO:0000313" key="10">
    <source>
        <dbReference type="Proteomes" id="UP000248066"/>
    </source>
</evidence>
<feature type="binding site" evidence="7">
    <location>
        <position position="135"/>
    </location>
    <ligand>
        <name>Zn(2+)</name>
        <dbReference type="ChEBI" id="CHEBI:29105"/>
        <label>2</label>
    </ligand>
</feature>
<keyword evidence="7" id="KW-0862">Zinc</keyword>
<evidence type="ECO:0000259" key="8">
    <source>
        <dbReference type="Pfam" id="PF07687"/>
    </source>
</evidence>